<dbReference type="EMBL" id="RXOC01000003">
    <property type="protein sequence ID" value="RXF71244.1"/>
    <property type="molecule type" value="Genomic_DNA"/>
</dbReference>
<feature type="domain" description="Uracil-DNA glycosylase-like" evidence="1">
    <location>
        <begin position="47"/>
        <end position="227"/>
    </location>
</feature>
<evidence type="ECO:0000313" key="3">
    <source>
        <dbReference type="Proteomes" id="UP000290848"/>
    </source>
</evidence>
<dbReference type="Pfam" id="PF03167">
    <property type="entry name" value="UDG"/>
    <property type="match status" value="1"/>
</dbReference>
<comment type="caution">
    <text evidence="2">The sequence shown here is derived from an EMBL/GenBank/DDBJ whole genome shotgun (WGS) entry which is preliminary data.</text>
</comment>
<dbReference type="Proteomes" id="UP000290848">
    <property type="component" value="Unassembled WGS sequence"/>
</dbReference>
<gene>
    <name evidence="2" type="ORF">EKH83_06020</name>
</gene>
<proteinExistence type="predicted"/>
<evidence type="ECO:0000259" key="1">
    <source>
        <dbReference type="Pfam" id="PF03167"/>
    </source>
</evidence>
<dbReference type="InterPro" id="IPR032579">
    <property type="entry name" value="Phe_SMUG2-like"/>
</dbReference>
<reference evidence="2 3" key="1">
    <citation type="submission" date="2018-12" db="EMBL/GenBank/DDBJ databases">
        <title>The Draft Genome Sequence of the Soil Bacterium Pedobacter tournemirensis R1.</title>
        <authorList>
            <person name="He J."/>
        </authorList>
    </citation>
    <scope>NUCLEOTIDE SEQUENCE [LARGE SCALE GENOMIC DNA]</scope>
    <source>
        <strain evidence="2 3">R1</strain>
    </source>
</reference>
<dbReference type="Gene3D" id="3.40.470.10">
    <property type="entry name" value="Uracil-DNA glycosylase-like domain"/>
    <property type="match status" value="1"/>
</dbReference>
<organism evidence="2 3">
    <name type="scientific">Arcticibacter tournemirensis</name>
    <dbReference type="NCBI Taxonomy" id="699437"/>
    <lineage>
        <taxon>Bacteria</taxon>
        <taxon>Pseudomonadati</taxon>
        <taxon>Bacteroidota</taxon>
        <taxon>Sphingobacteriia</taxon>
        <taxon>Sphingobacteriales</taxon>
        <taxon>Sphingobacteriaceae</taxon>
        <taxon>Arcticibacter</taxon>
    </lineage>
</organism>
<accession>A0A4Q0MDC7</accession>
<dbReference type="SUPFAM" id="SSF52141">
    <property type="entry name" value="Uracil-DNA glycosylase-like"/>
    <property type="match status" value="1"/>
</dbReference>
<evidence type="ECO:0000313" key="2">
    <source>
        <dbReference type="EMBL" id="RXF71244.1"/>
    </source>
</evidence>
<protein>
    <submittedName>
        <fullName evidence="2">SMUG2 DNA glycosylase family protein</fullName>
    </submittedName>
</protein>
<dbReference type="CDD" id="cd19375">
    <property type="entry name" value="UDG-F3-like_SMUG2"/>
    <property type="match status" value="1"/>
</dbReference>
<dbReference type="AlphaFoldDB" id="A0A4Q0MDC7"/>
<name>A0A4Q0MDC7_9SPHI</name>
<dbReference type="InterPro" id="IPR036895">
    <property type="entry name" value="Uracil-DNA_glycosylase-like_sf"/>
</dbReference>
<sequence length="235" mass="27311">MTTFADKIIEYNNQLEYTGSLPEGISIMNPYKENKVALAASTEFYRKYYNDNHPRHLILGINPGRFGSGTTGVSFTDPKRLISRCGIAFPGPMTHEPSSEFIYDMIDAFGGVEVFYSRFYIHSVCPLGFTIRGINGRETNYNYYDTKELQRAVYPFIIENIQKQINIGFDTDTCFCFGTGRNEAFLRKLNAEHKFFKRIIALEHPRYIMQYKSKTKQDYINKYLDAFSKVWVKHL</sequence>
<dbReference type="InterPro" id="IPR005122">
    <property type="entry name" value="Uracil-DNA_glycosylase-like"/>
</dbReference>
<dbReference type="RefSeq" id="WP_128768490.1">
    <property type="nucleotide sequence ID" value="NZ_RXOC01000003.1"/>
</dbReference>